<name>F4QPU7_9CAUL</name>
<dbReference type="OrthoDB" id="7172412at2"/>
<accession>F4QPU7</accession>
<dbReference type="Proteomes" id="UP000006512">
    <property type="component" value="Unassembled WGS sequence"/>
</dbReference>
<feature type="transmembrane region" description="Helical" evidence="1">
    <location>
        <begin position="25"/>
        <end position="49"/>
    </location>
</feature>
<dbReference type="RefSeq" id="WP_006274034.1">
    <property type="nucleotide sequence ID" value="NZ_GL883079.1"/>
</dbReference>
<feature type="transmembrane region" description="Helical" evidence="1">
    <location>
        <begin position="106"/>
        <end position="125"/>
    </location>
</feature>
<proteinExistence type="predicted"/>
<feature type="transmembrane region" description="Helical" evidence="1">
    <location>
        <begin position="80"/>
        <end position="99"/>
    </location>
</feature>
<dbReference type="AlphaFoldDB" id="F4QPU7"/>
<dbReference type="HOGENOM" id="CLU_1631989_0_0_5"/>
<evidence type="ECO:0000256" key="1">
    <source>
        <dbReference type="SAM" id="Phobius"/>
    </source>
</evidence>
<keyword evidence="3" id="KW-1185">Reference proteome</keyword>
<dbReference type="EMBL" id="GL883079">
    <property type="protein sequence ID" value="EGF90234.1"/>
    <property type="molecule type" value="Genomic_DNA"/>
</dbReference>
<keyword evidence="1" id="KW-0812">Transmembrane</keyword>
<sequence length="165" mass="18067">MVKSTFFSRFQEWLSEWDETKTRQVLVVVLAVLVGLLVGLIIDTAMRLLGDFTFPPPPVLNMADEAQLKELYATMPAEAFAIKVFSWALGTLAGGYTAVRVAKMGQFPAWIVGILLYAGYLIGMVGLPVPLWVHIVCPLLVAACAYGAGWLGMYITVQKEIKAQA</sequence>
<evidence type="ECO:0000313" key="2">
    <source>
        <dbReference type="EMBL" id="EGF90234.1"/>
    </source>
</evidence>
<keyword evidence="1" id="KW-1133">Transmembrane helix</keyword>
<protein>
    <submittedName>
        <fullName evidence="2">Uncharacterized protein</fullName>
    </submittedName>
</protein>
<gene>
    <name evidence="2" type="ORF">ABI_32500</name>
</gene>
<evidence type="ECO:0000313" key="3">
    <source>
        <dbReference type="Proteomes" id="UP000006512"/>
    </source>
</evidence>
<dbReference type="eggNOG" id="ENOG5033BAA">
    <property type="taxonomic scope" value="Bacteria"/>
</dbReference>
<reference evidence="3" key="1">
    <citation type="submission" date="2011-03" db="EMBL/GenBank/DDBJ databases">
        <title>Draft genome sequence of Brevundimonas diminuta.</title>
        <authorList>
            <person name="Brown P.J.B."/>
            <person name="Buechlein A."/>
            <person name="Hemmerich C."/>
            <person name="Brun Y.V."/>
        </authorList>
    </citation>
    <scope>NUCLEOTIDE SEQUENCE [LARGE SCALE GENOMIC DNA]</scope>
    <source>
        <strain evidence="3">C19</strain>
    </source>
</reference>
<organism evidence="2 3">
    <name type="scientific">Asticcacaulis biprosthecium C19</name>
    <dbReference type="NCBI Taxonomy" id="715226"/>
    <lineage>
        <taxon>Bacteria</taxon>
        <taxon>Pseudomonadati</taxon>
        <taxon>Pseudomonadota</taxon>
        <taxon>Alphaproteobacteria</taxon>
        <taxon>Caulobacterales</taxon>
        <taxon>Caulobacteraceae</taxon>
        <taxon>Asticcacaulis</taxon>
    </lineage>
</organism>
<feature type="transmembrane region" description="Helical" evidence="1">
    <location>
        <begin position="131"/>
        <end position="157"/>
    </location>
</feature>
<keyword evidence="1" id="KW-0472">Membrane</keyword>